<dbReference type="PANTHER" id="PTHR43718:SF2">
    <property type="entry name" value="LON PROTEASE HOMOLOG, MITOCHONDRIAL"/>
    <property type="match status" value="1"/>
</dbReference>
<feature type="domain" description="ATPase AAA-type core" evidence="1">
    <location>
        <begin position="2"/>
        <end position="74"/>
    </location>
</feature>
<dbReference type="AlphaFoldDB" id="A0A2K9ETY6"/>
<dbReference type="Pfam" id="PF00004">
    <property type="entry name" value="AAA"/>
    <property type="match status" value="1"/>
</dbReference>
<dbReference type="GO" id="GO:0005524">
    <property type="term" value="F:ATP binding"/>
    <property type="evidence" value="ECO:0007669"/>
    <property type="project" value="InterPro"/>
</dbReference>
<accession>A0A2K9ETY6</accession>
<dbReference type="SUPFAM" id="SSF52540">
    <property type="entry name" value="P-loop containing nucleoside triphosphate hydrolases"/>
    <property type="match status" value="1"/>
</dbReference>
<name>A0A2K9ETY6_9RHOB</name>
<gene>
    <name evidence="2" type="ORF">CUV01_13795</name>
</gene>
<dbReference type="GO" id="GO:0004176">
    <property type="term" value="F:ATP-dependent peptidase activity"/>
    <property type="evidence" value="ECO:0007669"/>
    <property type="project" value="InterPro"/>
</dbReference>
<dbReference type="GO" id="GO:0004252">
    <property type="term" value="F:serine-type endopeptidase activity"/>
    <property type="evidence" value="ECO:0007669"/>
    <property type="project" value="InterPro"/>
</dbReference>
<dbReference type="OrthoDB" id="5297432at2"/>
<evidence type="ECO:0000259" key="1">
    <source>
        <dbReference type="Pfam" id="PF00004"/>
    </source>
</evidence>
<dbReference type="Proteomes" id="UP000233742">
    <property type="component" value="Chromosome"/>
</dbReference>
<dbReference type="GO" id="GO:0006515">
    <property type="term" value="P:protein quality control for misfolded or incompletely synthesized proteins"/>
    <property type="evidence" value="ECO:0007669"/>
    <property type="project" value="TreeGrafter"/>
</dbReference>
<protein>
    <recommendedName>
        <fullName evidence="1">ATPase AAA-type core domain-containing protein</fullName>
    </recommendedName>
</protein>
<evidence type="ECO:0000313" key="2">
    <source>
        <dbReference type="EMBL" id="AUH34316.1"/>
    </source>
</evidence>
<dbReference type="InterPro" id="IPR027065">
    <property type="entry name" value="Lon_Prtase"/>
</dbReference>
<dbReference type="RefSeq" id="WP_101460978.1">
    <property type="nucleotide sequence ID" value="NZ_CP025408.1"/>
</dbReference>
<dbReference type="InterPro" id="IPR003959">
    <property type="entry name" value="ATPase_AAA_core"/>
</dbReference>
<evidence type="ECO:0000313" key="3">
    <source>
        <dbReference type="Proteomes" id="UP000233742"/>
    </source>
</evidence>
<dbReference type="KEGG" id="paro:CUV01_13795"/>
<dbReference type="InterPro" id="IPR027417">
    <property type="entry name" value="P-loop_NTPase"/>
</dbReference>
<reference evidence="2 3" key="1">
    <citation type="submission" date="2017-12" db="EMBL/GenBank/DDBJ databases">
        <authorList>
            <person name="Hurst M.R.H."/>
        </authorList>
    </citation>
    <scope>NUCLEOTIDE SEQUENCE [LARGE SCALE GENOMIC DNA]</scope>
    <source>
        <strain evidence="2 3">BM15</strain>
    </source>
</reference>
<keyword evidence="3" id="KW-1185">Reference proteome</keyword>
<sequence>MVVDEVDKAGTMRTKSGNSTSLTTALLPLLDPGTAQRFECPFHRVPFDMSRLIWIMTANDAQHIPAPLRDRAKVFHLSALTAKDAVEHFDRLTARCGDQPQRDDCRAFVAQMSETPRGISLRQIGQLVEALRASMAPKVH</sequence>
<dbReference type="PANTHER" id="PTHR43718">
    <property type="entry name" value="LON PROTEASE"/>
    <property type="match status" value="1"/>
</dbReference>
<organism evidence="2 3">
    <name type="scientific">Paracoccus tegillarcae</name>
    <dbReference type="NCBI Taxonomy" id="1529068"/>
    <lineage>
        <taxon>Bacteria</taxon>
        <taxon>Pseudomonadati</taxon>
        <taxon>Pseudomonadota</taxon>
        <taxon>Alphaproteobacteria</taxon>
        <taxon>Rhodobacterales</taxon>
        <taxon>Paracoccaceae</taxon>
        <taxon>Paracoccus</taxon>
    </lineage>
</organism>
<dbReference type="EMBL" id="CP025408">
    <property type="protein sequence ID" value="AUH34316.1"/>
    <property type="molecule type" value="Genomic_DNA"/>
</dbReference>
<dbReference type="GO" id="GO:0016887">
    <property type="term" value="F:ATP hydrolysis activity"/>
    <property type="evidence" value="ECO:0007669"/>
    <property type="project" value="InterPro"/>
</dbReference>
<dbReference type="Gene3D" id="3.40.50.300">
    <property type="entry name" value="P-loop containing nucleotide triphosphate hydrolases"/>
    <property type="match status" value="1"/>
</dbReference>
<proteinExistence type="predicted"/>